<accession>A0ACC1DCD8</accession>
<name>A0ACC1DCD8_9NEOP</name>
<keyword evidence="2" id="KW-1185">Reference proteome</keyword>
<evidence type="ECO:0000313" key="1">
    <source>
        <dbReference type="EMBL" id="KAJ0181321.1"/>
    </source>
</evidence>
<dbReference type="EMBL" id="CM034391">
    <property type="protein sequence ID" value="KAJ0181321.1"/>
    <property type="molecule type" value="Genomic_DNA"/>
</dbReference>
<organism evidence="1 2">
    <name type="scientific">Dendrolimus kikuchii</name>
    <dbReference type="NCBI Taxonomy" id="765133"/>
    <lineage>
        <taxon>Eukaryota</taxon>
        <taxon>Metazoa</taxon>
        <taxon>Ecdysozoa</taxon>
        <taxon>Arthropoda</taxon>
        <taxon>Hexapoda</taxon>
        <taxon>Insecta</taxon>
        <taxon>Pterygota</taxon>
        <taxon>Neoptera</taxon>
        <taxon>Endopterygota</taxon>
        <taxon>Lepidoptera</taxon>
        <taxon>Glossata</taxon>
        <taxon>Ditrysia</taxon>
        <taxon>Bombycoidea</taxon>
        <taxon>Lasiocampidae</taxon>
        <taxon>Dendrolimus</taxon>
    </lineage>
</organism>
<reference evidence="1 2" key="1">
    <citation type="journal article" date="2021" name="Front. Genet.">
        <title>Chromosome-Level Genome Assembly Reveals Significant Gene Expansion in the Toll and IMD Signaling Pathways of Dendrolimus kikuchii.</title>
        <authorList>
            <person name="Zhou J."/>
            <person name="Wu P."/>
            <person name="Xiong Z."/>
            <person name="Liu N."/>
            <person name="Zhao N."/>
            <person name="Ji M."/>
            <person name="Qiu Y."/>
            <person name="Yang B."/>
        </authorList>
    </citation>
    <scope>NUCLEOTIDE SEQUENCE [LARGE SCALE GENOMIC DNA]</scope>
    <source>
        <strain evidence="1">Ann1</strain>
    </source>
</reference>
<sequence>MNKQWVLLCLSVLEVFAKDERESRMTTIRQGQVKGYKDPEGNFFAYYGIPYATAPTGFGRFQAPLPGPVWLRPLEAVDKGIVCPQAHIDLPQMKNKVMQDDCLIANVYVPNTDETNIPVVVIVHGGAFQVGYSDLISPKPFVQDKNVIAVTFNYRLGINGFLCLGTEGAPGNAGLKDQVALLRWVKENIAKFGGNPNDVTIAGCSAGSVSVDLLMLSRSTRGLFTKVIPESGSNVGVITMQMNPLENAKKYALSLNFTDVNDVYALELFYKTAPIEQLTRDAFFNNKDSNFGFTPCIERKGKESFIDDLPMNIIKSKNYAKLPMLYGFDNMEGWLRLNFFQLWKSQMNEDFSDFLPADLDFESDDQKKQVAKIVKQFYFGDSSIENNNILEYIDYFTDVLFAYSTLKAIKLHVEAGHDQIYLYEYSFADKNSPAVPFVDVRGAPHCAQSTITFEGKTIFSLESNPTDEAINMVKNMREMWYNFIKMGQPVPENSTLPSWPPAKVDCSPHMSLGNTIELKGKLLEERTLFWDDIYRKHYRPPVPPPTPPAKHTEL</sequence>
<gene>
    <name evidence="1" type="ORF">K1T71_003406</name>
</gene>
<dbReference type="Proteomes" id="UP000824533">
    <property type="component" value="Linkage Group LG05"/>
</dbReference>
<evidence type="ECO:0000313" key="2">
    <source>
        <dbReference type="Proteomes" id="UP000824533"/>
    </source>
</evidence>
<comment type="caution">
    <text evidence="1">The sequence shown here is derived from an EMBL/GenBank/DDBJ whole genome shotgun (WGS) entry which is preliminary data.</text>
</comment>
<protein>
    <submittedName>
        <fullName evidence="1">Uncharacterized protein</fullName>
    </submittedName>
</protein>
<proteinExistence type="predicted"/>